<sequence length="66" mass="7128">MSAYPIAPPAPFVTKKRFAEMTGQSPRAIDSMIQSGELPILPKKGRNSAALINLVALYRRSAEQAA</sequence>
<accession>A0A1T4UF03</accession>
<dbReference type="RefSeq" id="WP_078751997.1">
    <property type="nucleotide sequence ID" value="NZ_FUXU01000014.1"/>
</dbReference>
<evidence type="ECO:0000313" key="1">
    <source>
        <dbReference type="EMBL" id="SKA51264.1"/>
    </source>
</evidence>
<dbReference type="Proteomes" id="UP000190162">
    <property type="component" value="Unassembled WGS sequence"/>
</dbReference>
<dbReference type="EMBL" id="FUXU01000014">
    <property type="protein sequence ID" value="SKA51264.1"/>
    <property type="molecule type" value="Genomic_DNA"/>
</dbReference>
<dbReference type="Gene3D" id="6.10.200.10">
    <property type="entry name" value="Regulatory phage protein Cox"/>
    <property type="match status" value="1"/>
</dbReference>
<reference evidence="2" key="1">
    <citation type="submission" date="2017-02" db="EMBL/GenBank/DDBJ databases">
        <authorList>
            <person name="Varghese N."/>
            <person name="Submissions S."/>
        </authorList>
    </citation>
    <scope>NUCLEOTIDE SEQUENCE [LARGE SCALE GENOMIC DNA]</scope>
    <source>
        <strain evidence="2">DSM 22720</strain>
    </source>
</reference>
<dbReference type="OrthoDB" id="5879468at2"/>
<proteinExistence type="predicted"/>
<keyword evidence="2" id="KW-1185">Reference proteome</keyword>
<dbReference type="InterPro" id="IPR038147">
    <property type="entry name" value="Cox_sf"/>
</dbReference>
<name>A0A1T4UF03_9GAMM</name>
<gene>
    <name evidence="1" type="ORF">SAMN02745132_01589</name>
</gene>
<protein>
    <submittedName>
        <fullName evidence="1">Regulatory phage protein cox</fullName>
    </submittedName>
</protein>
<dbReference type="AlphaFoldDB" id="A0A1T4UF03"/>
<evidence type="ECO:0000313" key="2">
    <source>
        <dbReference type="Proteomes" id="UP000190162"/>
    </source>
</evidence>
<organism evidence="1 2">
    <name type="scientific">Enterovibrio nigricans DSM 22720</name>
    <dbReference type="NCBI Taxonomy" id="1121868"/>
    <lineage>
        <taxon>Bacteria</taxon>
        <taxon>Pseudomonadati</taxon>
        <taxon>Pseudomonadota</taxon>
        <taxon>Gammaproteobacteria</taxon>
        <taxon>Vibrionales</taxon>
        <taxon>Vibrionaceae</taxon>
        <taxon>Enterovibrio</taxon>
    </lineage>
</organism>